<protein>
    <recommendedName>
        <fullName evidence="11">Elongation factor 4</fullName>
        <shortName evidence="11">EF-4</shortName>
        <ecNumber evidence="11">3.6.5.n1</ecNumber>
    </recommendedName>
    <alternativeName>
        <fullName evidence="11">Ribosomal back-translocase LepA</fullName>
    </alternativeName>
</protein>
<comment type="catalytic activity">
    <reaction evidence="8 11">
        <text>GTP + H2O = GDP + phosphate + H(+)</text>
        <dbReference type="Rhea" id="RHEA:19669"/>
        <dbReference type="ChEBI" id="CHEBI:15377"/>
        <dbReference type="ChEBI" id="CHEBI:15378"/>
        <dbReference type="ChEBI" id="CHEBI:37565"/>
        <dbReference type="ChEBI" id="CHEBI:43474"/>
        <dbReference type="ChEBI" id="CHEBI:58189"/>
        <dbReference type="EC" id="3.6.5.n1"/>
    </reaction>
</comment>
<dbReference type="SUPFAM" id="SSF52540">
    <property type="entry name" value="P-loop containing nucleoside triphosphate hydrolases"/>
    <property type="match status" value="1"/>
</dbReference>
<dbReference type="RefSeq" id="WP_346823996.1">
    <property type="nucleotide sequence ID" value="NZ_JBDKWZ010000020.1"/>
</dbReference>
<evidence type="ECO:0000256" key="7">
    <source>
        <dbReference type="ARBA" id="ARBA00023136"/>
    </source>
</evidence>
<dbReference type="Pfam" id="PF06421">
    <property type="entry name" value="LepA_C"/>
    <property type="match status" value="1"/>
</dbReference>
<comment type="subcellular location">
    <subcellularLocation>
        <location evidence="11">Cell membrane</location>
        <topology evidence="11">Peripheral membrane protein</topology>
        <orientation evidence="11">Cytoplasmic side</orientation>
    </subcellularLocation>
</comment>
<dbReference type="Gene3D" id="2.40.30.10">
    <property type="entry name" value="Translation factors"/>
    <property type="match status" value="1"/>
</dbReference>
<comment type="caution">
    <text evidence="13">The sequence shown here is derived from an EMBL/GenBank/DDBJ whole genome shotgun (WGS) entry which is preliminary data.</text>
</comment>
<dbReference type="CDD" id="cd16260">
    <property type="entry name" value="EF4_III"/>
    <property type="match status" value="1"/>
</dbReference>
<evidence type="ECO:0000259" key="12">
    <source>
        <dbReference type="PROSITE" id="PS51722"/>
    </source>
</evidence>
<dbReference type="GO" id="GO:0003924">
    <property type="term" value="F:GTPase activity"/>
    <property type="evidence" value="ECO:0007669"/>
    <property type="project" value="UniProtKB-UniRule"/>
</dbReference>
<name>A0AAW9SK39_9BACT</name>
<dbReference type="InterPro" id="IPR000795">
    <property type="entry name" value="T_Tr_GTP-bd_dom"/>
</dbReference>
<proteinExistence type="inferred from homology"/>
<dbReference type="PROSITE" id="PS51722">
    <property type="entry name" value="G_TR_2"/>
    <property type="match status" value="1"/>
</dbReference>
<dbReference type="Gene3D" id="3.30.70.870">
    <property type="entry name" value="Elongation Factor G (Translational Gtpase), domain 3"/>
    <property type="match status" value="1"/>
</dbReference>
<dbReference type="PRINTS" id="PR00315">
    <property type="entry name" value="ELONGATNFCT"/>
</dbReference>
<dbReference type="EC" id="3.6.5.n1" evidence="11"/>
<dbReference type="FunFam" id="3.40.50.300:FF:000078">
    <property type="entry name" value="Elongation factor 4"/>
    <property type="match status" value="1"/>
</dbReference>
<dbReference type="SUPFAM" id="SSF50447">
    <property type="entry name" value="Translation proteins"/>
    <property type="match status" value="1"/>
</dbReference>
<dbReference type="HAMAP" id="MF_00071">
    <property type="entry name" value="LepA"/>
    <property type="match status" value="1"/>
</dbReference>
<evidence type="ECO:0000256" key="1">
    <source>
        <dbReference type="ARBA" id="ARBA00005454"/>
    </source>
</evidence>
<dbReference type="Gene3D" id="3.30.70.240">
    <property type="match status" value="1"/>
</dbReference>
<dbReference type="InterPro" id="IPR027417">
    <property type="entry name" value="P-loop_NTPase"/>
</dbReference>
<dbReference type="NCBIfam" id="TIGR00231">
    <property type="entry name" value="small_GTP"/>
    <property type="match status" value="1"/>
</dbReference>
<dbReference type="PANTHER" id="PTHR43512:SF4">
    <property type="entry name" value="TRANSLATION FACTOR GUF1 HOMOLOG, CHLOROPLASTIC"/>
    <property type="match status" value="1"/>
</dbReference>
<dbReference type="GO" id="GO:0005525">
    <property type="term" value="F:GTP binding"/>
    <property type="evidence" value="ECO:0007669"/>
    <property type="project" value="UniProtKB-UniRule"/>
</dbReference>
<dbReference type="Pfam" id="PF00009">
    <property type="entry name" value="GTP_EFTU"/>
    <property type="match status" value="1"/>
</dbReference>
<keyword evidence="4 11" id="KW-0378">Hydrolase</keyword>
<dbReference type="InterPro" id="IPR035647">
    <property type="entry name" value="EFG_III/V"/>
</dbReference>
<keyword evidence="3 11" id="KW-0547">Nucleotide-binding</keyword>
<comment type="function">
    <text evidence="9 11">Required for accurate and efficient protein synthesis under certain stress conditions. May act as a fidelity factor of the translation reaction, by catalyzing a one-codon backward translocation of tRNAs on improperly translocated ribosomes. Back-translocation proceeds from a post-translocation (POST) complex to a pre-translocation (PRE) complex, thus giving elongation factor G a second chance to translocate the tRNAs correctly. Binds to ribosomes in a GTP-dependent manner.</text>
</comment>
<dbReference type="InterPro" id="IPR000640">
    <property type="entry name" value="EFG_V-like"/>
</dbReference>
<dbReference type="Pfam" id="PF00679">
    <property type="entry name" value="EFG_C"/>
    <property type="match status" value="1"/>
</dbReference>
<evidence type="ECO:0000313" key="14">
    <source>
        <dbReference type="Proteomes" id="UP001403385"/>
    </source>
</evidence>
<dbReference type="GO" id="GO:0005886">
    <property type="term" value="C:plasma membrane"/>
    <property type="evidence" value="ECO:0007669"/>
    <property type="project" value="UniProtKB-SubCell"/>
</dbReference>
<dbReference type="GO" id="GO:0043022">
    <property type="term" value="F:ribosome binding"/>
    <property type="evidence" value="ECO:0007669"/>
    <property type="project" value="UniProtKB-UniRule"/>
</dbReference>
<comment type="similarity">
    <text evidence="10">Belongs to the GTP-binding elongation factor family. LepA subfamily.</text>
</comment>
<organism evidence="13 14">
    <name type="scientific">Rapidithrix thailandica</name>
    <dbReference type="NCBI Taxonomy" id="413964"/>
    <lineage>
        <taxon>Bacteria</taxon>
        <taxon>Pseudomonadati</taxon>
        <taxon>Bacteroidota</taxon>
        <taxon>Cytophagia</taxon>
        <taxon>Cytophagales</taxon>
        <taxon>Flammeovirgaceae</taxon>
        <taxon>Rapidithrix</taxon>
    </lineage>
</organism>
<dbReference type="InterPro" id="IPR005225">
    <property type="entry name" value="Small_GTP-bd"/>
</dbReference>
<evidence type="ECO:0000313" key="13">
    <source>
        <dbReference type="EMBL" id="MEN7551216.1"/>
    </source>
</evidence>
<gene>
    <name evidence="11 13" type="primary">lepA</name>
    <name evidence="13" type="ORF">AAG747_25080</name>
</gene>
<dbReference type="Proteomes" id="UP001403385">
    <property type="component" value="Unassembled WGS sequence"/>
</dbReference>
<feature type="binding site" evidence="11">
    <location>
        <begin position="14"/>
        <end position="19"/>
    </location>
    <ligand>
        <name>GTP</name>
        <dbReference type="ChEBI" id="CHEBI:37565"/>
    </ligand>
</feature>
<dbReference type="GO" id="GO:0003746">
    <property type="term" value="F:translation elongation factor activity"/>
    <property type="evidence" value="ECO:0007669"/>
    <property type="project" value="UniProtKB-UniRule"/>
</dbReference>
<evidence type="ECO:0000256" key="4">
    <source>
        <dbReference type="ARBA" id="ARBA00022801"/>
    </source>
</evidence>
<evidence type="ECO:0000256" key="5">
    <source>
        <dbReference type="ARBA" id="ARBA00022917"/>
    </source>
</evidence>
<dbReference type="AlphaFoldDB" id="A0AAW9SK39"/>
<dbReference type="EMBL" id="JBDKWZ010000020">
    <property type="protein sequence ID" value="MEN7551216.1"/>
    <property type="molecule type" value="Genomic_DNA"/>
</dbReference>
<dbReference type="Gene3D" id="3.40.50.300">
    <property type="entry name" value="P-loop containing nucleotide triphosphate hydrolases"/>
    <property type="match status" value="1"/>
</dbReference>
<accession>A0AAW9SK39</accession>
<dbReference type="FunFam" id="2.40.30.10:FF:000015">
    <property type="entry name" value="Translation factor GUF1, mitochondrial"/>
    <property type="match status" value="1"/>
</dbReference>
<evidence type="ECO:0000256" key="6">
    <source>
        <dbReference type="ARBA" id="ARBA00023134"/>
    </source>
</evidence>
<dbReference type="SUPFAM" id="SSF54980">
    <property type="entry name" value="EF-G C-terminal domain-like"/>
    <property type="match status" value="2"/>
</dbReference>
<feature type="domain" description="Tr-type G" evidence="12">
    <location>
        <begin position="2"/>
        <end position="183"/>
    </location>
</feature>
<dbReference type="InterPro" id="IPR004161">
    <property type="entry name" value="EFTu-like_2"/>
</dbReference>
<evidence type="ECO:0000256" key="10">
    <source>
        <dbReference type="ARBA" id="ARBA00061052"/>
    </source>
</evidence>
<keyword evidence="5 11" id="KW-0648">Protein biosynthesis</keyword>
<dbReference type="InterPro" id="IPR013842">
    <property type="entry name" value="LepA_CTD"/>
</dbReference>
<evidence type="ECO:0000256" key="9">
    <source>
        <dbReference type="ARBA" id="ARBA00057626"/>
    </source>
</evidence>
<sequence length="595" mass="66819">MKNIRNFCIIAHIDHGKSTLADRLLEHTQTISDREMQEQLLDSMDLERERGITIKSHAIQMNYQYEGEEYVLNLIDTPGHVDFSYEVSRSIAACEGALLIVDSSQGIEAQTISNLYLALEHDLEIIPILNKIDLPHSMPEEVSDQIIDMIGCELDDIIKASGKTGQGVGDILEAIVKRIPSPKGDPKAPLQALIFDSVFNPFRGVEVYFRVFNGEINKGDQVKFVNTGKTYDADEIGILQLKQLPQKTISAGNVGYLISGIKVAKEVKVGDTITHVKTPCENAIKGFEDVKPMVFAGIYPVDTTEFEELRASMEKLQLNDASLVWEPETSAALGFGFRCGFLGMLHMEIVQERLEREFDMTVITTVPSVQYHAFTNKGEKIFVNAPSELPDPTLTERVEEPYISAAIITKSEFVGPIISLCMDKRGQIINQVYLTADRVELKFELPLAEIVFDFFDKLKTISKGYASLDYELIGFRRSKLVKLDIMLNGEPVDALSAVVHRDKAYDWGKRICEKLKELLPRQQFEIAIQAAIGSKIIARETVKALRKNVIAKCYGGDITRKRKLLEKQKKGKKRMRQVGSVEIPQEAFMAVLKLD</sequence>
<evidence type="ECO:0000256" key="2">
    <source>
        <dbReference type="ARBA" id="ARBA00022475"/>
    </source>
</evidence>
<dbReference type="InterPro" id="IPR035654">
    <property type="entry name" value="LepA_IV"/>
</dbReference>
<feature type="binding site" evidence="11">
    <location>
        <begin position="130"/>
        <end position="133"/>
    </location>
    <ligand>
        <name>GTP</name>
        <dbReference type="ChEBI" id="CHEBI:37565"/>
    </ligand>
</feature>
<keyword evidence="2 11" id="KW-1003">Cell membrane</keyword>
<keyword evidence="6 11" id="KW-0342">GTP-binding</keyword>
<dbReference type="FunFam" id="3.30.70.240:FF:000007">
    <property type="entry name" value="Translation factor GUF1, mitochondrial"/>
    <property type="match status" value="1"/>
</dbReference>
<comment type="similarity">
    <text evidence="1 11">Belongs to the TRAFAC class translation factor GTPase superfamily. Classic translation factor GTPase family. LepA subfamily.</text>
</comment>
<evidence type="ECO:0000256" key="11">
    <source>
        <dbReference type="HAMAP-Rule" id="MF_00071"/>
    </source>
</evidence>
<evidence type="ECO:0000256" key="8">
    <source>
        <dbReference type="ARBA" id="ARBA00050293"/>
    </source>
</evidence>
<dbReference type="InterPro" id="IPR038363">
    <property type="entry name" value="LepA_C_sf"/>
</dbReference>
<dbReference type="NCBIfam" id="TIGR01393">
    <property type="entry name" value="lepA"/>
    <property type="match status" value="1"/>
</dbReference>
<dbReference type="PANTHER" id="PTHR43512">
    <property type="entry name" value="TRANSLATION FACTOR GUF1-RELATED"/>
    <property type="match status" value="1"/>
</dbReference>
<keyword evidence="13" id="KW-0251">Elongation factor</keyword>
<evidence type="ECO:0000256" key="3">
    <source>
        <dbReference type="ARBA" id="ARBA00022741"/>
    </source>
</evidence>
<reference evidence="13 14" key="1">
    <citation type="submission" date="2024-04" db="EMBL/GenBank/DDBJ databases">
        <title>Novel genus in family Flammeovirgaceae.</title>
        <authorList>
            <person name="Nguyen T.H."/>
            <person name="Vuong T.Q."/>
            <person name="Le H."/>
            <person name="Kim S.-G."/>
        </authorList>
    </citation>
    <scope>NUCLEOTIDE SEQUENCE [LARGE SCALE GENOMIC DNA]</scope>
    <source>
        <strain evidence="13 14">JCM 23209</strain>
    </source>
</reference>
<dbReference type="InterPro" id="IPR009000">
    <property type="entry name" value="Transl_B-barrel_sf"/>
</dbReference>
<dbReference type="FunFam" id="3.30.70.870:FF:000004">
    <property type="entry name" value="Translation factor GUF1, mitochondrial"/>
    <property type="match status" value="1"/>
</dbReference>
<keyword evidence="7 11" id="KW-0472">Membrane</keyword>
<dbReference type="Gene3D" id="3.30.70.2570">
    <property type="entry name" value="Elongation factor 4, C-terminal domain"/>
    <property type="match status" value="1"/>
</dbReference>
<dbReference type="InterPro" id="IPR006297">
    <property type="entry name" value="EF-4"/>
</dbReference>
<dbReference type="GO" id="GO:0045727">
    <property type="term" value="P:positive regulation of translation"/>
    <property type="evidence" value="ECO:0007669"/>
    <property type="project" value="UniProtKB-UniRule"/>
</dbReference>
<dbReference type="CDD" id="cd03709">
    <property type="entry name" value="lepA_C"/>
    <property type="match status" value="1"/>
</dbReference>
<dbReference type="CDD" id="cd01890">
    <property type="entry name" value="LepA"/>
    <property type="match status" value="1"/>
</dbReference>
<keyword evidence="14" id="KW-1185">Reference proteome</keyword>
<dbReference type="CDD" id="cd03699">
    <property type="entry name" value="EF4_II"/>
    <property type="match status" value="1"/>
</dbReference>
<dbReference type="FunFam" id="3.30.70.2570:FF:000001">
    <property type="entry name" value="Translation factor GUF1, mitochondrial"/>
    <property type="match status" value="1"/>
</dbReference>
<dbReference type="Pfam" id="PF03144">
    <property type="entry name" value="GTP_EFTU_D2"/>
    <property type="match status" value="1"/>
</dbReference>